<name>A0ABX3KFC2_9GAMM</name>
<dbReference type="InterPro" id="IPR052026">
    <property type="entry name" value="ExeA_AAA_ATPase_DNA-bind"/>
</dbReference>
<feature type="domain" description="SPOR" evidence="3">
    <location>
        <begin position="452"/>
        <end position="530"/>
    </location>
</feature>
<evidence type="ECO:0000313" key="4">
    <source>
        <dbReference type="EMBL" id="OOE87475.1"/>
    </source>
</evidence>
<dbReference type="PROSITE" id="PS51724">
    <property type="entry name" value="SPOR"/>
    <property type="match status" value="1"/>
</dbReference>
<dbReference type="RefSeq" id="WP_077667453.1">
    <property type="nucleotide sequence ID" value="NZ_MUFB01000002.1"/>
</dbReference>
<dbReference type="SUPFAM" id="SSF110997">
    <property type="entry name" value="Sporulation related repeat"/>
    <property type="match status" value="1"/>
</dbReference>
<dbReference type="Pfam" id="PF13401">
    <property type="entry name" value="AAA_22"/>
    <property type="match status" value="1"/>
</dbReference>
<feature type="region of interest" description="Disordered" evidence="1">
    <location>
        <begin position="295"/>
        <end position="357"/>
    </location>
</feature>
<comment type="caution">
    <text evidence="4">The sequence shown here is derived from an EMBL/GenBank/DDBJ whole genome shotgun (WGS) entry which is preliminary data.</text>
</comment>
<dbReference type="Gene3D" id="3.40.50.300">
    <property type="entry name" value="P-loop containing nucleotide triphosphate hydrolases"/>
    <property type="match status" value="1"/>
</dbReference>
<gene>
    <name evidence="4" type="ORF">BZG73_02205</name>
</gene>
<evidence type="ECO:0000313" key="5">
    <source>
        <dbReference type="Proteomes" id="UP000189410"/>
    </source>
</evidence>
<reference evidence="4 5" key="1">
    <citation type="journal article" date="2017" name="Genome Announc.">
        <title>Draft Genome Sequences of Salinivibrio proteolyticus, Salinivibrio sharmensis, Salinivibrio siamensis, Salinivibrio costicola subsp. alcaliphilus, Salinivibrio costicola subsp. vallismortis, and 29 New Isolates Belonging to the Genus Salinivibrio.</title>
        <authorList>
            <person name="Lopez-Hermoso C."/>
            <person name="de la Haba R.R."/>
            <person name="Sanchez-Porro C."/>
            <person name="Bayliss S.C."/>
            <person name="Feil E.J."/>
            <person name="Ventosa A."/>
        </authorList>
    </citation>
    <scope>NUCLEOTIDE SEQUENCE [LARGE SCALE GENOMIC DNA]</scope>
    <source>
        <strain evidence="4 5">JCM 14472</strain>
    </source>
</reference>
<feature type="compositionally biased region" description="Polar residues" evidence="1">
    <location>
        <begin position="409"/>
        <end position="439"/>
    </location>
</feature>
<dbReference type="Proteomes" id="UP000189410">
    <property type="component" value="Unassembled WGS sequence"/>
</dbReference>
<sequence>MTDTFDTLTLDLESQTQLLSRLQFITRFSANLIQVTGPEGAGKTWLSERYMEQWADAHVHALLACHTAQSDAQRRAILLRQIVKDGVFNEADPLIDSLTMMLDGGGCDALLVIDDAHRLTPGLLSELWALVQHAQHQANWRINVVLFSLPGKLNKWLGQVSYGHEQKPLELEISPLNEGEAEMFIDVLAVTQRIGGEKKKQWLAKFANQTVYPGTIMGKDNQETGAVSKDKKKPAKNNKPFLMLLLAVVLMIVGAGVIWWVFPSQQGDAASEAVLPEGLKNLDDLLSEQEEQAITDPQTATQTGTQPSASNADAGSETMTSPSADNGAVTEDQATLPDDINGEGLTVGRSDEGQRVVVPDDVVDAIIDEQDAGGDGTDAVDEPLASEISEAVPAPAAPQTAADDVANAGQTTDEGATASATNADSGNRSQDTLSQNESGRNGLPLAPQALLNIPAQRYALQLAALQSRQDAVALIEDYQLADRVQVYQTQRNNATWYMVLLGDYASVTEARRAELNLADNVRALQPFVKSFSQIHREINRANGQ</sequence>
<organism evidence="4 5">
    <name type="scientific">Salinivibrio siamensis</name>
    <dbReference type="NCBI Taxonomy" id="414286"/>
    <lineage>
        <taxon>Bacteria</taxon>
        <taxon>Pseudomonadati</taxon>
        <taxon>Pseudomonadota</taxon>
        <taxon>Gammaproteobacteria</taxon>
        <taxon>Vibrionales</taxon>
        <taxon>Vibrionaceae</taxon>
        <taxon>Salinivibrio</taxon>
    </lineage>
</organism>
<accession>A0ABX3KFC2</accession>
<keyword evidence="2" id="KW-0812">Transmembrane</keyword>
<keyword evidence="2" id="KW-0472">Membrane</keyword>
<dbReference type="InterPro" id="IPR049945">
    <property type="entry name" value="AAA_22"/>
</dbReference>
<keyword evidence="5" id="KW-1185">Reference proteome</keyword>
<protein>
    <recommendedName>
        <fullName evidence="3">SPOR domain-containing protein</fullName>
    </recommendedName>
</protein>
<dbReference type="Pfam" id="PF05036">
    <property type="entry name" value="SPOR"/>
    <property type="match status" value="1"/>
</dbReference>
<dbReference type="EMBL" id="MUFB01000002">
    <property type="protein sequence ID" value="OOE87475.1"/>
    <property type="molecule type" value="Genomic_DNA"/>
</dbReference>
<feature type="compositionally biased region" description="Low complexity" evidence="1">
    <location>
        <begin position="393"/>
        <end position="408"/>
    </location>
</feature>
<keyword evidence="2" id="KW-1133">Transmembrane helix</keyword>
<feature type="compositionally biased region" description="Polar residues" evidence="1">
    <location>
        <begin position="295"/>
        <end position="324"/>
    </location>
</feature>
<dbReference type="InterPro" id="IPR027417">
    <property type="entry name" value="P-loop_NTPase"/>
</dbReference>
<evidence type="ECO:0000256" key="2">
    <source>
        <dbReference type="SAM" id="Phobius"/>
    </source>
</evidence>
<dbReference type="PANTHER" id="PTHR35894">
    <property type="entry name" value="GENERAL SECRETION PATHWAY PROTEIN A-RELATED"/>
    <property type="match status" value="1"/>
</dbReference>
<evidence type="ECO:0000259" key="3">
    <source>
        <dbReference type="PROSITE" id="PS51724"/>
    </source>
</evidence>
<dbReference type="SUPFAM" id="SSF52540">
    <property type="entry name" value="P-loop containing nucleoside triphosphate hydrolases"/>
    <property type="match status" value="1"/>
</dbReference>
<dbReference type="InterPro" id="IPR007730">
    <property type="entry name" value="SPOR-like_dom"/>
</dbReference>
<dbReference type="Gene3D" id="3.30.70.1070">
    <property type="entry name" value="Sporulation related repeat"/>
    <property type="match status" value="1"/>
</dbReference>
<feature type="transmembrane region" description="Helical" evidence="2">
    <location>
        <begin position="241"/>
        <end position="262"/>
    </location>
</feature>
<proteinExistence type="predicted"/>
<feature type="region of interest" description="Disordered" evidence="1">
    <location>
        <begin position="393"/>
        <end position="441"/>
    </location>
</feature>
<dbReference type="PANTHER" id="PTHR35894:SF7">
    <property type="entry name" value="GENERAL SECRETION PATHWAY PROTEIN A-RELATED"/>
    <property type="match status" value="1"/>
</dbReference>
<dbReference type="InterPro" id="IPR036680">
    <property type="entry name" value="SPOR-like_sf"/>
</dbReference>
<evidence type="ECO:0000256" key="1">
    <source>
        <dbReference type="SAM" id="MobiDB-lite"/>
    </source>
</evidence>